<dbReference type="Pfam" id="PF07004">
    <property type="entry name" value="SHIPPO-rpt"/>
    <property type="match status" value="3"/>
</dbReference>
<comment type="caution">
    <text evidence="2">The sequence shown here is derived from an EMBL/GenBank/DDBJ whole genome shotgun (WGS) entry which is preliminary data.</text>
</comment>
<dbReference type="EMBL" id="JWZX01003249">
    <property type="protein sequence ID" value="KOO22795.1"/>
    <property type="molecule type" value="Genomic_DNA"/>
</dbReference>
<name>A0A0M0J8I9_9EUKA</name>
<dbReference type="OrthoDB" id="406368at2759"/>
<accession>A0A0M0J8I9</accession>
<evidence type="ECO:0000313" key="2">
    <source>
        <dbReference type="EMBL" id="KOO22795.1"/>
    </source>
</evidence>
<feature type="region of interest" description="Disordered" evidence="1">
    <location>
        <begin position="1"/>
        <end position="31"/>
    </location>
</feature>
<reference evidence="3" key="1">
    <citation type="journal article" date="2015" name="PLoS Genet.">
        <title>Genome Sequence and Transcriptome Analyses of Chrysochromulina tobin: Metabolic Tools for Enhanced Algal Fitness in the Prominent Order Prymnesiales (Haptophyceae).</title>
        <authorList>
            <person name="Hovde B.T."/>
            <person name="Deodato C.R."/>
            <person name="Hunsperger H.M."/>
            <person name="Ryken S.A."/>
            <person name="Yost W."/>
            <person name="Jha R.K."/>
            <person name="Patterson J."/>
            <person name="Monnat R.J. Jr."/>
            <person name="Barlow S.B."/>
            <person name="Starkenburg S.R."/>
            <person name="Cattolico R.A."/>
        </authorList>
    </citation>
    <scope>NUCLEOTIDE SEQUENCE</scope>
    <source>
        <strain evidence="3">CCMP291</strain>
    </source>
</reference>
<dbReference type="AlphaFoldDB" id="A0A0M0J8I9"/>
<feature type="compositionally biased region" description="Polar residues" evidence="1">
    <location>
        <begin position="84"/>
        <end position="96"/>
    </location>
</feature>
<keyword evidence="3" id="KW-1185">Reference proteome</keyword>
<protein>
    <recommendedName>
        <fullName evidence="4">Flagellar associated protein</fullName>
    </recommendedName>
</protein>
<gene>
    <name evidence="2" type="ORF">Ctob_000643</name>
</gene>
<dbReference type="Proteomes" id="UP000037460">
    <property type="component" value="Unassembled WGS sequence"/>
</dbReference>
<dbReference type="PANTHER" id="PTHR40429:SF1">
    <property type="entry name" value="FLAGELLAR ASSOCIATED PROTEIN"/>
    <property type="match status" value="1"/>
</dbReference>
<feature type="region of interest" description="Disordered" evidence="1">
    <location>
        <begin position="84"/>
        <end position="110"/>
    </location>
</feature>
<evidence type="ECO:0000256" key="1">
    <source>
        <dbReference type="SAM" id="MobiDB-lite"/>
    </source>
</evidence>
<evidence type="ECO:0000313" key="3">
    <source>
        <dbReference type="Proteomes" id="UP000037460"/>
    </source>
</evidence>
<proteinExistence type="predicted"/>
<sequence>MAQRNLQGKSMFGSQPLSTRPSPANYGFGSSTRNHRNRLYIGEMYAKTSNISCTPGPCYETQGSMASQADSGKLSTPQWQFGTSQRFASPRSTLSGTPAPGTYESASSFQRQSLSQRTSFPRFGFGTVDRDMAAKVFISPSHASSSFGRSSPGPAAPYMRETGLAGYKFGFGTEERFGRTARQLHDAAESPGPGSYEDKGVLGQQSSSKLDTVASFGFGSSTREHVARVFCNDMMARASGRSGMGNFTPGPPAYNIPNGIGIQPTSRGRSAPSWGFGKDRRYKDNTYETISPGPGAYAT</sequence>
<organism evidence="2 3">
    <name type="scientific">Chrysochromulina tobinii</name>
    <dbReference type="NCBI Taxonomy" id="1460289"/>
    <lineage>
        <taxon>Eukaryota</taxon>
        <taxon>Haptista</taxon>
        <taxon>Haptophyta</taxon>
        <taxon>Prymnesiophyceae</taxon>
        <taxon>Prymnesiales</taxon>
        <taxon>Chrysochromulinaceae</taxon>
        <taxon>Chrysochromulina</taxon>
    </lineage>
</organism>
<evidence type="ECO:0008006" key="4">
    <source>
        <dbReference type="Google" id="ProtNLM"/>
    </source>
</evidence>
<dbReference type="InterPro" id="IPR010736">
    <property type="entry name" value="SHIPPO-rpt"/>
</dbReference>
<dbReference type="PANTHER" id="PTHR40429">
    <property type="entry name" value="FLAGELLAR ASSOCIATED PROTEIN"/>
    <property type="match status" value="1"/>
</dbReference>